<evidence type="ECO:0000256" key="10">
    <source>
        <dbReference type="ARBA" id="ARBA00023278"/>
    </source>
</evidence>
<dbReference type="GO" id="GO:0005581">
    <property type="term" value="C:collagen trimer"/>
    <property type="evidence" value="ECO:0007669"/>
    <property type="project" value="UniProtKB-KW"/>
</dbReference>
<evidence type="ECO:0000259" key="13">
    <source>
        <dbReference type="PROSITE" id="PS50871"/>
    </source>
</evidence>
<keyword evidence="9" id="KW-0325">Glycoprotein</keyword>
<protein>
    <submittedName>
        <fullName evidence="14">Complement C1q A chain</fullName>
    </submittedName>
</protein>
<dbReference type="PANTHER" id="PTHR15427:SF26">
    <property type="entry name" value="COMPLEMENT C1Q SUBCOMPONENT SUBUNIT A"/>
    <property type="match status" value="1"/>
</dbReference>
<keyword evidence="6" id="KW-0391">Immunity</keyword>
<evidence type="ECO:0000256" key="7">
    <source>
        <dbReference type="ARBA" id="ARBA00022875"/>
    </source>
</evidence>
<reference evidence="14" key="3">
    <citation type="submission" date="2025-09" db="UniProtKB">
        <authorList>
            <consortium name="Ensembl"/>
        </authorList>
    </citation>
    <scope>IDENTIFICATION</scope>
</reference>
<dbReference type="GO" id="GO:0006958">
    <property type="term" value="P:complement activation, classical pathway"/>
    <property type="evidence" value="ECO:0007669"/>
    <property type="project" value="UniProtKB-KW"/>
</dbReference>
<dbReference type="Pfam" id="PF00386">
    <property type="entry name" value="C1q"/>
    <property type="match status" value="1"/>
</dbReference>
<keyword evidence="8" id="KW-1015">Disulfide bond</keyword>
<sequence length="259" mass="27724">MGGYYYWMAVLVGVALLLSTDQCDASCKGTDGRAGEAGAPGRDGWLGVKGEKGEPAVLVDGPVDTSVLLRLKGDAGSRGTPGLMGPKGYRGGLGAAGVPGNPGRPGPAGRNIGQGPHSFQQGAQSAFSVIRTARDYPPYQVLTFQQTVVNTPSALPHFDPNTGYFTCSIPGVYYFTFHSVAKVSMCLRVASDALNEKLGFCDYNRNYDQVLSGGVVLKLTARQKVWLESFKDQQTDTDARDTREKQIIFNGFLLFTDPQ</sequence>
<dbReference type="SUPFAM" id="SSF49842">
    <property type="entry name" value="TNF-like"/>
    <property type="match status" value="1"/>
</dbReference>
<reference evidence="14 15" key="1">
    <citation type="submission" date="2018-03" db="EMBL/GenBank/DDBJ databases">
        <title>Finding Nemo's genes: A chromosome-scale reference assembly of the genome of the orange clownfish Amphiprion percula.</title>
        <authorList>
            <person name="Lehmann R."/>
        </authorList>
    </citation>
    <scope>NUCLEOTIDE SEQUENCE</scope>
</reference>
<proteinExistence type="predicted"/>
<evidence type="ECO:0000256" key="8">
    <source>
        <dbReference type="ARBA" id="ARBA00023157"/>
    </source>
</evidence>
<evidence type="ECO:0000313" key="15">
    <source>
        <dbReference type="Proteomes" id="UP000265080"/>
    </source>
</evidence>
<keyword evidence="7" id="KW-0180">Complement pathway</keyword>
<keyword evidence="3" id="KW-0272">Extracellular matrix</keyword>
<evidence type="ECO:0000256" key="9">
    <source>
        <dbReference type="ARBA" id="ARBA00023180"/>
    </source>
</evidence>
<evidence type="ECO:0000256" key="1">
    <source>
        <dbReference type="ARBA" id="ARBA00004498"/>
    </source>
</evidence>
<dbReference type="InterPro" id="IPR008983">
    <property type="entry name" value="Tumour_necrosis_fac-like_dom"/>
</dbReference>
<feature type="region of interest" description="Disordered" evidence="11">
    <location>
        <begin position="94"/>
        <end position="118"/>
    </location>
</feature>
<name>A0A3P8U024_AMPPE</name>
<evidence type="ECO:0000256" key="3">
    <source>
        <dbReference type="ARBA" id="ARBA00022530"/>
    </source>
</evidence>
<dbReference type="GeneTree" id="ENSGT00940000162143"/>
<dbReference type="PROSITE" id="PS50871">
    <property type="entry name" value="C1Q"/>
    <property type="match status" value="1"/>
</dbReference>
<organism evidence="14 15">
    <name type="scientific">Amphiprion percula</name>
    <name type="common">Orange clownfish</name>
    <name type="synonym">Lutjanus percula</name>
    <dbReference type="NCBI Taxonomy" id="161767"/>
    <lineage>
        <taxon>Eukaryota</taxon>
        <taxon>Metazoa</taxon>
        <taxon>Chordata</taxon>
        <taxon>Craniata</taxon>
        <taxon>Vertebrata</taxon>
        <taxon>Euteleostomi</taxon>
        <taxon>Actinopterygii</taxon>
        <taxon>Neopterygii</taxon>
        <taxon>Teleostei</taxon>
        <taxon>Neoteleostei</taxon>
        <taxon>Acanthomorphata</taxon>
        <taxon>Ovalentaria</taxon>
        <taxon>Pomacentridae</taxon>
        <taxon>Amphiprion</taxon>
    </lineage>
</organism>
<evidence type="ECO:0000256" key="5">
    <source>
        <dbReference type="ARBA" id="ARBA00022737"/>
    </source>
</evidence>
<dbReference type="InterPro" id="IPR050392">
    <property type="entry name" value="Collagen/C1q_domain"/>
</dbReference>
<dbReference type="GO" id="GO:0045087">
    <property type="term" value="P:innate immune response"/>
    <property type="evidence" value="ECO:0007669"/>
    <property type="project" value="UniProtKB-KW"/>
</dbReference>
<dbReference type="Ensembl" id="ENSAPET00000032701.1">
    <property type="protein sequence ID" value="ENSAPEP00000031855.1"/>
    <property type="gene ID" value="ENSAPEG00000022623.1"/>
</dbReference>
<feature type="compositionally biased region" description="Low complexity" evidence="11">
    <location>
        <begin position="98"/>
        <end position="113"/>
    </location>
</feature>
<evidence type="ECO:0000313" key="14">
    <source>
        <dbReference type="Ensembl" id="ENSAPEP00000031855.1"/>
    </source>
</evidence>
<evidence type="ECO:0000256" key="11">
    <source>
        <dbReference type="SAM" id="MobiDB-lite"/>
    </source>
</evidence>
<feature type="signal peptide" evidence="12">
    <location>
        <begin position="1"/>
        <end position="25"/>
    </location>
</feature>
<evidence type="ECO:0000256" key="2">
    <source>
        <dbReference type="ARBA" id="ARBA00022525"/>
    </source>
</evidence>
<dbReference type="Proteomes" id="UP000265080">
    <property type="component" value="Chromosome 6"/>
</dbReference>
<keyword evidence="10" id="KW-0379">Hydroxylation</keyword>
<keyword evidence="12" id="KW-0732">Signal</keyword>
<evidence type="ECO:0000256" key="12">
    <source>
        <dbReference type="SAM" id="SignalP"/>
    </source>
</evidence>
<reference evidence="14" key="2">
    <citation type="submission" date="2025-08" db="UniProtKB">
        <authorList>
            <consortium name="Ensembl"/>
        </authorList>
    </citation>
    <scope>IDENTIFICATION</scope>
</reference>
<accession>A0A3P8U024</accession>
<dbReference type="PANTHER" id="PTHR15427">
    <property type="entry name" value="EMILIN ELASTIN MICROFIBRIL INTERFACE-LOCATED PROTEIN ELASTIN MICROFIBRIL INTERFACER"/>
    <property type="match status" value="1"/>
</dbReference>
<feature type="domain" description="C1q" evidence="13">
    <location>
        <begin position="120"/>
        <end position="259"/>
    </location>
</feature>
<comment type="subcellular location">
    <subcellularLocation>
        <location evidence="1">Secreted</location>
        <location evidence="1">Extracellular space</location>
        <location evidence="1">Extracellular matrix</location>
    </subcellularLocation>
</comment>
<feature type="chain" id="PRO_5018029129" evidence="12">
    <location>
        <begin position="26"/>
        <end position="259"/>
    </location>
</feature>
<evidence type="ECO:0000256" key="6">
    <source>
        <dbReference type="ARBA" id="ARBA00022859"/>
    </source>
</evidence>
<dbReference type="InterPro" id="IPR001073">
    <property type="entry name" value="C1q_dom"/>
</dbReference>
<dbReference type="Gene3D" id="2.60.120.40">
    <property type="match status" value="1"/>
</dbReference>
<dbReference type="PRINTS" id="PR00007">
    <property type="entry name" value="COMPLEMNTC1Q"/>
</dbReference>
<keyword evidence="15" id="KW-1185">Reference proteome</keyword>
<dbReference type="SMART" id="SM00110">
    <property type="entry name" value="C1Q"/>
    <property type="match status" value="1"/>
</dbReference>
<keyword evidence="5" id="KW-0677">Repeat</keyword>
<evidence type="ECO:0000256" key="4">
    <source>
        <dbReference type="ARBA" id="ARBA00022588"/>
    </source>
</evidence>
<dbReference type="STRING" id="161767.ENSAPEP00000031855"/>
<keyword evidence="4" id="KW-0399">Innate immunity</keyword>
<dbReference type="OMA" id="RNITTYP"/>
<dbReference type="AlphaFoldDB" id="A0A3P8U024"/>
<keyword evidence="2" id="KW-0964">Secreted</keyword>